<protein>
    <submittedName>
        <fullName evidence="2">NYN domain-containing protein</fullName>
    </submittedName>
</protein>
<proteinExistence type="predicted"/>
<dbReference type="RefSeq" id="WP_133983863.1">
    <property type="nucleotide sequence ID" value="NZ_CP110469.1"/>
</dbReference>
<dbReference type="EMBL" id="CP130953">
    <property type="protein sequence ID" value="WLF44046.1"/>
    <property type="molecule type" value="Genomic_DNA"/>
</dbReference>
<evidence type="ECO:0000313" key="1">
    <source>
        <dbReference type="EMBL" id="MCZ4584216.1"/>
    </source>
</evidence>
<dbReference type="EMBL" id="JAPWIS010000005">
    <property type="protein sequence ID" value="MCZ4584216.1"/>
    <property type="molecule type" value="Genomic_DNA"/>
</dbReference>
<organism evidence="2 4">
    <name type="scientific">Rhodococcus opacus</name>
    <name type="common">Nocardia opaca</name>
    <dbReference type="NCBI Taxonomy" id="37919"/>
    <lineage>
        <taxon>Bacteria</taxon>
        <taxon>Bacillati</taxon>
        <taxon>Actinomycetota</taxon>
        <taxon>Actinomycetes</taxon>
        <taxon>Mycobacteriales</taxon>
        <taxon>Nocardiaceae</taxon>
        <taxon>Rhodococcus</taxon>
    </lineage>
</organism>
<name>A0AAX3Y4D6_RHOOP</name>
<accession>A0AAX3Y4D6</accession>
<gene>
    <name evidence="1" type="ORF">O4328_11070</name>
    <name evidence="2" type="ORF">Q5707_18760</name>
</gene>
<dbReference type="AlphaFoldDB" id="A0AAX3Y4D6"/>
<dbReference type="Pfam" id="PF05991">
    <property type="entry name" value="NYN_YacP"/>
    <property type="match status" value="1"/>
</dbReference>
<reference evidence="2" key="2">
    <citation type="submission" date="2023-07" db="EMBL/GenBank/DDBJ databases">
        <title>Genomic analysis of Rhodococcus opacus VOC-14 with glycol ethers degradation activity.</title>
        <authorList>
            <person name="Narkevich D.A."/>
            <person name="Hlushen A.M."/>
            <person name="Akhremchuk A.E."/>
            <person name="Sikolenko M.A."/>
            <person name="Valentovich L.N."/>
        </authorList>
    </citation>
    <scope>NUCLEOTIDE SEQUENCE</scope>
    <source>
        <strain evidence="2">VOC-14</strain>
    </source>
</reference>
<dbReference type="InterPro" id="IPR010298">
    <property type="entry name" value="YacP-like"/>
</dbReference>
<sequence length="136" mass="14290">MADDRAVLVVVDAANVVGSRPDGWWRDRAGAARRLLAELATFEQRLDQPAEVVVVLEGAAKAAVTGATSAEFEGLRVVSADSSGDDAIVDVVAAAAEADGDRPIIVVTADQGLRNRVEALGAHTFGPRWLLDRIDS</sequence>
<evidence type="ECO:0000313" key="4">
    <source>
        <dbReference type="Proteomes" id="UP001231166"/>
    </source>
</evidence>
<reference evidence="1" key="1">
    <citation type="submission" date="2022-12" db="EMBL/GenBank/DDBJ databases">
        <authorList>
            <person name="Krivoruchko A.V."/>
            <person name="Elkin A."/>
        </authorList>
    </citation>
    <scope>NUCLEOTIDE SEQUENCE</scope>
    <source>
        <strain evidence="1">IEGM 249</strain>
    </source>
</reference>
<evidence type="ECO:0000313" key="2">
    <source>
        <dbReference type="EMBL" id="WLF44046.1"/>
    </source>
</evidence>
<dbReference type="Proteomes" id="UP001066327">
    <property type="component" value="Unassembled WGS sequence"/>
</dbReference>
<dbReference type="Proteomes" id="UP001231166">
    <property type="component" value="Chromosome"/>
</dbReference>
<evidence type="ECO:0000313" key="3">
    <source>
        <dbReference type="Proteomes" id="UP001066327"/>
    </source>
</evidence>
<keyword evidence="3" id="KW-1185">Reference proteome</keyword>